<dbReference type="AlphaFoldDB" id="A0A9J6DE27"/>
<comment type="caution">
    <text evidence="3">The sequence shown here is derived from an EMBL/GenBank/DDBJ whole genome shotgun (WGS) entry which is preliminary data.</text>
</comment>
<dbReference type="Proteomes" id="UP000821866">
    <property type="component" value="Chromosome 8"/>
</dbReference>
<feature type="domain" description="Zinc knuckle CX2CX4HX4C" evidence="2">
    <location>
        <begin position="24"/>
        <end position="51"/>
    </location>
</feature>
<feature type="region of interest" description="Disordered" evidence="1">
    <location>
        <begin position="96"/>
        <end position="166"/>
    </location>
</feature>
<organism evidence="3 4">
    <name type="scientific">Rhipicephalus microplus</name>
    <name type="common">Cattle tick</name>
    <name type="synonym">Boophilus microplus</name>
    <dbReference type="NCBI Taxonomy" id="6941"/>
    <lineage>
        <taxon>Eukaryota</taxon>
        <taxon>Metazoa</taxon>
        <taxon>Ecdysozoa</taxon>
        <taxon>Arthropoda</taxon>
        <taxon>Chelicerata</taxon>
        <taxon>Arachnida</taxon>
        <taxon>Acari</taxon>
        <taxon>Parasitiformes</taxon>
        <taxon>Ixodida</taxon>
        <taxon>Ixodoidea</taxon>
        <taxon>Ixodidae</taxon>
        <taxon>Rhipicephalinae</taxon>
        <taxon>Rhipicephalus</taxon>
        <taxon>Boophilus</taxon>
    </lineage>
</organism>
<sequence length="231" mass="25323">MASSWSNWIYMSKSVPNLHQVGDVIIKFEYEDVARVCRRCCRTGHHVAKCTISQCVRCGMIGHDQCALKCKHCGGDHSPSECKAQTNSLAVPPVAFSTSQEQASGVAEDQEAAPRDNEGSAQPQPEPTSERTDFSRGKSRRRGCNQLRPPPSLLPPSRRCPRLPVRPGPALLTHLLPRIRTTTPGAGQTLFEARSGGPAGHQGPPRRGWRRLRAAAPAALRMTSRYRSDPQ</sequence>
<evidence type="ECO:0000259" key="2">
    <source>
        <dbReference type="Pfam" id="PF14392"/>
    </source>
</evidence>
<keyword evidence="4" id="KW-1185">Reference proteome</keyword>
<name>A0A9J6DE27_RHIMP</name>
<proteinExistence type="predicted"/>
<reference evidence="3" key="2">
    <citation type="submission" date="2021-09" db="EMBL/GenBank/DDBJ databases">
        <authorList>
            <person name="Jia N."/>
            <person name="Wang J."/>
            <person name="Shi W."/>
            <person name="Du L."/>
            <person name="Sun Y."/>
            <person name="Zhan W."/>
            <person name="Jiang J."/>
            <person name="Wang Q."/>
            <person name="Zhang B."/>
            <person name="Ji P."/>
            <person name="Sakyi L.B."/>
            <person name="Cui X."/>
            <person name="Yuan T."/>
            <person name="Jiang B."/>
            <person name="Yang W."/>
            <person name="Lam T.T.-Y."/>
            <person name="Chang Q."/>
            <person name="Ding S."/>
            <person name="Wang X."/>
            <person name="Zhu J."/>
            <person name="Ruan X."/>
            <person name="Zhao L."/>
            <person name="Wei J."/>
            <person name="Que T."/>
            <person name="Du C."/>
            <person name="Cheng J."/>
            <person name="Dai P."/>
            <person name="Han X."/>
            <person name="Huang E."/>
            <person name="Gao Y."/>
            <person name="Liu J."/>
            <person name="Shao H."/>
            <person name="Ye R."/>
            <person name="Li L."/>
            <person name="Wei W."/>
            <person name="Wang X."/>
            <person name="Wang C."/>
            <person name="Huo Q."/>
            <person name="Li W."/>
            <person name="Guo W."/>
            <person name="Chen H."/>
            <person name="Chen S."/>
            <person name="Zhou L."/>
            <person name="Zhou L."/>
            <person name="Ni X."/>
            <person name="Tian J."/>
            <person name="Zhou Y."/>
            <person name="Sheng Y."/>
            <person name="Liu T."/>
            <person name="Pan Y."/>
            <person name="Xia L."/>
            <person name="Li J."/>
            <person name="Zhao F."/>
            <person name="Cao W."/>
        </authorList>
    </citation>
    <scope>NUCLEOTIDE SEQUENCE</scope>
    <source>
        <strain evidence="3">Rmic-2018</strain>
        <tissue evidence="3">Larvae</tissue>
    </source>
</reference>
<reference evidence="3" key="1">
    <citation type="journal article" date="2020" name="Cell">
        <title>Large-Scale Comparative Analyses of Tick Genomes Elucidate Their Genetic Diversity and Vector Capacities.</title>
        <authorList>
            <consortium name="Tick Genome and Microbiome Consortium (TIGMIC)"/>
            <person name="Jia N."/>
            <person name="Wang J."/>
            <person name="Shi W."/>
            <person name="Du L."/>
            <person name="Sun Y."/>
            <person name="Zhan W."/>
            <person name="Jiang J.F."/>
            <person name="Wang Q."/>
            <person name="Zhang B."/>
            <person name="Ji P."/>
            <person name="Bell-Sakyi L."/>
            <person name="Cui X.M."/>
            <person name="Yuan T.T."/>
            <person name="Jiang B.G."/>
            <person name="Yang W.F."/>
            <person name="Lam T.T."/>
            <person name="Chang Q.C."/>
            <person name="Ding S.J."/>
            <person name="Wang X.J."/>
            <person name="Zhu J.G."/>
            <person name="Ruan X.D."/>
            <person name="Zhao L."/>
            <person name="Wei J.T."/>
            <person name="Ye R.Z."/>
            <person name="Que T.C."/>
            <person name="Du C.H."/>
            <person name="Zhou Y.H."/>
            <person name="Cheng J.X."/>
            <person name="Dai P.F."/>
            <person name="Guo W.B."/>
            <person name="Han X.H."/>
            <person name="Huang E.J."/>
            <person name="Li L.F."/>
            <person name="Wei W."/>
            <person name="Gao Y.C."/>
            <person name="Liu J.Z."/>
            <person name="Shao H.Z."/>
            <person name="Wang X."/>
            <person name="Wang C.C."/>
            <person name="Yang T.C."/>
            <person name="Huo Q.B."/>
            <person name="Li W."/>
            <person name="Chen H.Y."/>
            <person name="Chen S.E."/>
            <person name="Zhou L.G."/>
            <person name="Ni X.B."/>
            <person name="Tian J.H."/>
            <person name="Sheng Y."/>
            <person name="Liu T."/>
            <person name="Pan Y.S."/>
            <person name="Xia L.Y."/>
            <person name="Li J."/>
            <person name="Zhao F."/>
            <person name="Cao W.C."/>
        </authorList>
    </citation>
    <scope>NUCLEOTIDE SEQUENCE</scope>
    <source>
        <strain evidence="3">Rmic-2018</strain>
    </source>
</reference>
<evidence type="ECO:0000313" key="3">
    <source>
        <dbReference type="EMBL" id="KAH8020201.1"/>
    </source>
</evidence>
<evidence type="ECO:0000313" key="4">
    <source>
        <dbReference type="Proteomes" id="UP000821866"/>
    </source>
</evidence>
<accession>A0A9J6DE27</accession>
<dbReference type="InterPro" id="IPR025836">
    <property type="entry name" value="Zn_knuckle_CX2CX4HX4C"/>
</dbReference>
<dbReference type="EMBL" id="JABSTU010000010">
    <property type="protein sequence ID" value="KAH8020201.1"/>
    <property type="molecule type" value="Genomic_DNA"/>
</dbReference>
<protein>
    <recommendedName>
        <fullName evidence="2">Zinc knuckle CX2CX4HX4C domain-containing protein</fullName>
    </recommendedName>
</protein>
<evidence type="ECO:0000256" key="1">
    <source>
        <dbReference type="SAM" id="MobiDB-lite"/>
    </source>
</evidence>
<dbReference type="Pfam" id="PF14392">
    <property type="entry name" value="zf-CCHC_4"/>
    <property type="match status" value="1"/>
</dbReference>
<gene>
    <name evidence="3" type="ORF">HPB51_025385</name>
</gene>